<name>A0A4V7I7B7_BIBTR</name>
<feature type="domain" description="LysM" evidence="3">
    <location>
        <begin position="383"/>
        <end position="430"/>
    </location>
</feature>
<feature type="compositionally biased region" description="Polar residues" evidence="1">
    <location>
        <begin position="115"/>
        <end position="134"/>
    </location>
</feature>
<organism evidence="4 5">
    <name type="scientific">Bibersteinia trehalosi USDA-ARS-USMARC-188</name>
    <dbReference type="NCBI Taxonomy" id="1263829"/>
    <lineage>
        <taxon>Bacteria</taxon>
        <taxon>Pseudomonadati</taxon>
        <taxon>Pseudomonadota</taxon>
        <taxon>Gammaproteobacteria</taxon>
        <taxon>Pasteurellales</taxon>
        <taxon>Pasteurellaceae</taxon>
        <taxon>Bibersteinia</taxon>
    </lineage>
</organism>
<keyword evidence="2" id="KW-0812">Transmembrane</keyword>
<dbReference type="AlphaFoldDB" id="A0A4V7I7B7"/>
<evidence type="ECO:0000256" key="1">
    <source>
        <dbReference type="SAM" id="MobiDB-lite"/>
    </source>
</evidence>
<reference evidence="4 5" key="1">
    <citation type="journal article" date="2014" name="Genome Announc.">
        <title>Complete Closed Genome Sequences of Three Bibersteinia trehalosi Nasopharyngeal Isolates from Cattle with Shipping Fever.</title>
        <authorList>
            <person name="Harhay G.P."/>
            <person name="McVey D.S."/>
            <person name="Koren S."/>
            <person name="Phillippy A.M."/>
            <person name="Bono J."/>
            <person name="Harhay D.M."/>
            <person name="Clawson M.L."/>
            <person name="Heaton M.P."/>
            <person name="Chitko-McKown C.G."/>
            <person name="Korlach J."/>
            <person name="Smith T.P."/>
        </authorList>
    </citation>
    <scope>NUCLEOTIDE SEQUENCE [LARGE SCALE GENOMIC DNA]</scope>
    <source>
        <strain evidence="4 5">USDA-ARS-USMARC-188</strain>
    </source>
</reference>
<sequence length="459" mass="49104">MTQNNLRKEPTFGQPSQPANLDHNPVAEAAEKASINQPVAFSMHSKQSPGHTFTPLVKRSEAEQAAISAAATAAKEALAKNTTEKSIPTATSNNAKVAPTLGFAFTPVEKDANATAANSKPLNTESLTTHQPQTESKKMEQTSQQNHEHEKEANNLERVIPSQAQTAPKKPSLAEKVPSKYRRLLLVALLALALILVFFLLKPKTPQSVEDLQAQGSSLPIEFRPVDEEEAKRAEEEARALQQRLEAEKQAQANSEAASSITEQTETATTETPVQSEVSQELALTTATETAAPALKPAVTTAPAEVTVSKPNAHSSVIHQPEVVKAEPAKPAKSLKPATANAKADSIKTQSHTVKTKSDTATSKPAIGATAVTPATSNAVSSKTITVQKGVSLFQNFRDNGLGANLPELNKMTKLNGATSRLSPGQKITVRLDKNNRIVEMNIGSGKYIRQADGNYIYR</sequence>
<keyword evidence="2" id="KW-1133">Transmembrane helix</keyword>
<keyword evidence="2" id="KW-0472">Membrane</keyword>
<feature type="compositionally biased region" description="Polar residues" evidence="1">
    <location>
        <begin position="347"/>
        <end position="362"/>
    </location>
</feature>
<feature type="compositionally biased region" description="Low complexity" evidence="1">
    <location>
        <begin position="255"/>
        <end position="272"/>
    </location>
</feature>
<dbReference type="InterPro" id="IPR018392">
    <property type="entry name" value="LysM"/>
</dbReference>
<gene>
    <name evidence="4" type="ORF">F542_1920</name>
</gene>
<feature type="compositionally biased region" description="Basic and acidic residues" evidence="1">
    <location>
        <begin position="1"/>
        <end position="10"/>
    </location>
</feature>
<proteinExistence type="predicted"/>
<dbReference type="RefSeq" id="WP_015433472.1">
    <property type="nucleotide sequence ID" value="NZ_CP006954.1"/>
</dbReference>
<evidence type="ECO:0000313" key="4">
    <source>
        <dbReference type="EMBL" id="AHG80910.1"/>
    </source>
</evidence>
<feature type="region of interest" description="Disordered" evidence="1">
    <location>
        <begin position="115"/>
        <end position="175"/>
    </location>
</feature>
<feature type="region of interest" description="Disordered" evidence="1">
    <location>
        <begin position="327"/>
        <end position="362"/>
    </location>
</feature>
<dbReference type="PROSITE" id="PS51782">
    <property type="entry name" value="LYSM"/>
    <property type="match status" value="1"/>
</dbReference>
<feature type="region of interest" description="Disordered" evidence="1">
    <location>
        <begin position="245"/>
        <end position="283"/>
    </location>
</feature>
<evidence type="ECO:0000313" key="5">
    <source>
        <dbReference type="Proteomes" id="UP000019091"/>
    </source>
</evidence>
<accession>A0A4V7I7B7</accession>
<dbReference type="Proteomes" id="UP000019091">
    <property type="component" value="Chromosome"/>
</dbReference>
<dbReference type="OrthoDB" id="6398769at2"/>
<feature type="compositionally biased region" description="Polar residues" evidence="1">
    <location>
        <begin position="34"/>
        <end position="51"/>
    </location>
</feature>
<feature type="compositionally biased region" description="Basic and acidic residues" evidence="1">
    <location>
        <begin position="135"/>
        <end position="155"/>
    </location>
</feature>
<feature type="transmembrane region" description="Helical" evidence="2">
    <location>
        <begin position="184"/>
        <end position="201"/>
    </location>
</feature>
<dbReference type="EMBL" id="CP006954">
    <property type="protein sequence ID" value="AHG80910.1"/>
    <property type="molecule type" value="Genomic_DNA"/>
</dbReference>
<protein>
    <submittedName>
        <fullName evidence="4">Opacity associated protein A</fullName>
    </submittedName>
</protein>
<dbReference type="InterPro" id="IPR007340">
    <property type="entry name" value="LysM_Opacity-associatedA"/>
</dbReference>
<dbReference type="Pfam" id="PF04225">
    <property type="entry name" value="LysM_OapA"/>
    <property type="match status" value="1"/>
</dbReference>
<dbReference type="KEGG" id="btre:F542_1920"/>
<evidence type="ECO:0000256" key="2">
    <source>
        <dbReference type="SAM" id="Phobius"/>
    </source>
</evidence>
<feature type="region of interest" description="Disordered" evidence="1">
    <location>
        <begin position="1"/>
        <end position="59"/>
    </location>
</feature>
<evidence type="ECO:0000259" key="3">
    <source>
        <dbReference type="PROSITE" id="PS51782"/>
    </source>
</evidence>
<dbReference type="GO" id="GO:0042834">
    <property type="term" value="F:peptidoglycan binding"/>
    <property type="evidence" value="ECO:0007669"/>
    <property type="project" value="InterPro"/>
</dbReference>